<name>A0ACB8ZQ13_CICIN</name>
<protein>
    <submittedName>
        <fullName evidence="1">Uncharacterized protein</fullName>
    </submittedName>
</protein>
<evidence type="ECO:0000313" key="2">
    <source>
        <dbReference type="Proteomes" id="UP001055811"/>
    </source>
</evidence>
<dbReference type="EMBL" id="CM042016">
    <property type="protein sequence ID" value="KAI3699698.1"/>
    <property type="molecule type" value="Genomic_DNA"/>
</dbReference>
<accession>A0ACB8ZQ13</accession>
<organism evidence="1 2">
    <name type="scientific">Cichorium intybus</name>
    <name type="common">Chicory</name>
    <dbReference type="NCBI Taxonomy" id="13427"/>
    <lineage>
        <taxon>Eukaryota</taxon>
        <taxon>Viridiplantae</taxon>
        <taxon>Streptophyta</taxon>
        <taxon>Embryophyta</taxon>
        <taxon>Tracheophyta</taxon>
        <taxon>Spermatophyta</taxon>
        <taxon>Magnoliopsida</taxon>
        <taxon>eudicotyledons</taxon>
        <taxon>Gunneridae</taxon>
        <taxon>Pentapetalae</taxon>
        <taxon>asterids</taxon>
        <taxon>campanulids</taxon>
        <taxon>Asterales</taxon>
        <taxon>Asteraceae</taxon>
        <taxon>Cichorioideae</taxon>
        <taxon>Cichorieae</taxon>
        <taxon>Cichoriinae</taxon>
        <taxon>Cichorium</taxon>
    </lineage>
</organism>
<dbReference type="Proteomes" id="UP001055811">
    <property type="component" value="Linkage Group LG08"/>
</dbReference>
<reference evidence="2" key="1">
    <citation type="journal article" date="2022" name="Mol. Ecol. Resour.">
        <title>The genomes of chicory, endive, great burdock and yacon provide insights into Asteraceae palaeo-polyploidization history and plant inulin production.</title>
        <authorList>
            <person name="Fan W."/>
            <person name="Wang S."/>
            <person name="Wang H."/>
            <person name="Wang A."/>
            <person name="Jiang F."/>
            <person name="Liu H."/>
            <person name="Zhao H."/>
            <person name="Xu D."/>
            <person name="Zhang Y."/>
        </authorList>
    </citation>
    <scope>NUCLEOTIDE SEQUENCE [LARGE SCALE GENOMIC DNA]</scope>
    <source>
        <strain evidence="2">cv. Punajuju</strain>
    </source>
</reference>
<evidence type="ECO:0000313" key="1">
    <source>
        <dbReference type="EMBL" id="KAI3699698.1"/>
    </source>
</evidence>
<reference evidence="1 2" key="2">
    <citation type="journal article" date="2022" name="Mol. Ecol. Resour.">
        <title>The genomes of chicory, endive, great burdock and yacon provide insights into Asteraceae paleo-polyploidization history and plant inulin production.</title>
        <authorList>
            <person name="Fan W."/>
            <person name="Wang S."/>
            <person name="Wang H."/>
            <person name="Wang A."/>
            <person name="Jiang F."/>
            <person name="Liu H."/>
            <person name="Zhao H."/>
            <person name="Xu D."/>
            <person name="Zhang Y."/>
        </authorList>
    </citation>
    <scope>NUCLEOTIDE SEQUENCE [LARGE SCALE GENOMIC DNA]</scope>
    <source>
        <strain evidence="2">cv. Punajuju</strain>
        <tissue evidence="1">Leaves</tissue>
    </source>
</reference>
<gene>
    <name evidence="1" type="ORF">L2E82_44153</name>
</gene>
<proteinExistence type="predicted"/>
<comment type="caution">
    <text evidence="1">The sequence shown here is derived from an EMBL/GenBank/DDBJ whole genome shotgun (WGS) entry which is preliminary data.</text>
</comment>
<sequence length="109" mass="12917">MEKIEMADLGDRKSNQEIDNCPVRIQSRRQFYRNIMGESPENMPEKDLKNLKSKLKKDFITIRSKKNELLFAEIEYMQKRMLSAQTTYSCSISEDFCQKRKQIRSEAAD</sequence>
<keyword evidence="2" id="KW-1185">Reference proteome</keyword>